<dbReference type="EMBL" id="MU859083">
    <property type="protein sequence ID" value="KAK3954878.1"/>
    <property type="molecule type" value="Genomic_DNA"/>
</dbReference>
<evidence type="ECO:0000256" key="1">
    <source>
        <dbReference type="SAM" id="SignalP"/>
    </source>
</evidence>
<evidence type="ECO:0000313" key="2">
    <source>
        <dbReference type="EMBL" id="KAK3954878.1"/>
    </source>
</evidence>
<evidence type="ECO:0000313" key="3">
    <source>
        <dbReference type="Proteomes" id="UP001303222"/>
    </source>
</evidence>
<feature type="signal peptide" evidence="1">
    <location>
        <begin position="1"/>
        <end position="21"/>
    </location>
</feature>
<name>A0AAN6P3C6_9PEZI</name>
<reference evidence="2" key="1">
    <citation type="journal article" date="2023" name="Mol. Phylogenet. Evol.">
        <title>Genome-scale phylogeny and comparative genomics of the fungal order Sordariales.</title>
        <authorList>
            <person name="Hensen N."/>
            <person name="Bonometti L."/>
            <person name="Westerberg I."/>
            <person name="Brannstrom I.O."/>
            <person name="Guillou S."/>
            <person name="Cros-Aarteil S."/>
            <person name="Calhoun S."/>
            <person name="Haridas S."/>
            <person name="Kuo A."/>
            <person name="Mondo S."/>
            <person name="Pangilinan J."/>
            <person name="Riley R."/>
            <person name="LaButti K."/>
            <person name="Andreopoulos B."/>
            <person name="Lipzen A."/>
            <person name="Chen C."/>
            <person name="Yan M."/>
            <person name="Daum C."/>
            <person name="Ng V."/>
            <person name="Clum A."/>
            <person name="Steindorff A."/>
            <person name="Ohm R.A."/>
            <person name="Martin F."/>
            <person name="Silar P."/>
            <person name="Natvig D.O."/>
            <person name="Lalanne C."/>
            <person name="Gautier V."/>
            <person name="Ament-Velasquez S.L."/>
            <person name="Kruys A."/>
            <person name="Hutchinson M.I."/>
            <person name="Powell A.J."/>
            <person name="Barry K."/>
            <person name="Miller A.N."/>
            <person name="Grigoriev I.V."/>
            <person name="Debuchy R."/>
            <person name="Gladieux P."/>
            <person name="Hiltunen Thoren M."/>
            <person name="Johannesson H."/>
        </authorList>
    </citation>
    <scope>NUCLEOTIDE SEQUENCE</scope>
    <source>
        <strain evidence="2">CBS 626.80</strain>
    </source>
</reference>
<dbReference type="Proteomes" id="UP001303222">
    <property type="component" value="Unassembled WGS sequence"/>
</dbReference>
<organism evidence="2 3">
    <name type="scientific">Pseudoneurospora amorphoporcata</name>
    <dbReference type="NCBI Taxonomy" id="241081"/>
    <lineage>
        <taxon>Eukaryota</taxon>
        <taxon>Fungi</taxon>
        <taxon>Dikarya</taxon>
        <taxon>Ascomycota</taxon>
        <taxon>Pezizomycotina</taxon>
        <taxon>Sordariomycetes</taxon>
        <taxon>Sordariomycetidae</taxon>
        <taxon>Sordariales</taxon>
        <taxon>Sordariaceae</taxon>
        <taxon>Pseudoneurospora</taxon>
    </lineage>
</organism>
<evidence type="ECO:0008006" key="4">
    <source>
        <dbReference type="Google" id="ProtNLM"/>
    </source>
</evidence>
<keyword evidence="3" id="KW-1185">Reference proteome</keyword>
<gene>
    <name evidence="2" type="ORF">QBC32DRAFT_67811</name>
</gene>
<feature type="chain" id="PRO_5042870029" description="Secreted protein" evidence="1">
    <location>
        <begin position="22"/>
        <end position="98"/>
    </location>
</feature>
<dbReference type="AlphaFoldDB" id="A0AAN6P3C6"/>
<reference evidence="2" key="2">
    <citation type="submission" date="2023-06" db="EMBL/GenBank/DDBJ databases">
        <authorList>
            <consortium name="Lawrence Berkeley National Laboratory"/>
            <person name="Mondo S.J."/>
            <person name="Hensen N."/>
            <person name="Bonometti L."/>
            <person name="Westerberg I."/>
            <person name="Brannstrom I.O."/>
            <person name="Guillou S."/>
            <person name="Cros-Aarteil S."/>
            <person name="Calhoun S."/>
            <person name="Haridas S."/>
            <person name="Kuo A."/>
            <person name="Pangilinan J."/>
            <person name="Riley R."/>
            <person name="Labutti K."/>
            <person name="Andreopoulos B."/>
            <person name="Lipzen A."/>
            <person name="Chen C."/>
            <person name="Yanf M."/>
            <person name="Daum C."/>
            <person name="Ng V."/>
            <person name="Clum A."/>
            <person name="Steindorff A."/>
            <person name="Ohm R."/>
            <person name="Martin F."/>
            <person name="Silar P."/>
            <person name="Natvig D."/>
            <person name="Lalanne C."/>
            <person name="Gautier V."/>
            <person name="Ament-Velasquez S.L."/>
            <person name="Kruys A."/>
            <person name="Hutchinson M.I."/>
            <person name="Powell A.J."/>
            <person name="Barry K."/>
            <person name="Miller A.N."/>
            <person name="Grigoriev I.V."/>
            <person name="Debuchy R."/>
            <person name="Gladieux P."/>
            <person name="Thoren M.H."/>
            <person name="Johannesson H."/>
        </authorList>
    </citation>
    <scope>NUCLEOTIDE SEQUENCE</scope>
    <source>
        <strain evidence="2">CBS 626.80</strain>
    </source>
</reference>
<comment type="caution">
    <text evidence="2">The sequence shown here is derived from an EMBL/GenBank/DDBJ whole genome shotgun (WGS) entry which is preliminary data.</text>
</comment>
<protein>
    <recommendedName>
        <fullName evidence="4">Secreted protein</fullName>
    </recommendedName>
</protein>
<sequence>MLSFVGCLGVWVFAYLEPGLGVCVCDSRPLLLVADDLGVAIVDVAMRSRIDNSGLTHNLPRIVNGLRSFSFSVRFSQVSSKMPGFVSSFVSSWVVVRW</sequence>
<proteinExistence type="predicted"/>
<keyword evidence="1" id="KW-0732">Signal</keyword>
<accession>A0AAN6P3C6</accession>